<feature type="transmembrane region" description="Helical" evidence="1">
    <location>
        <begin position="223"/>
        <end position="243"/>
    </location>
</feature>
<gene>
    <name evidence="3" type="ORF">HHL22_22980</name>
</gene>
<sequence length="378" mass="42841">MRYQQLDILHCLRGFCALYVVVFHAKFILWAGGRQYLEAHPRAAWSIADYLLFGLDLLSSAGYQMVIFFFVLSGFFIRYAQHKKHRSAGAFYLNRVERIYPPFITSLLLAAGVLTLLATQVPQVLTTTASRELNTTLAQAWAELRAFDLAGAVRTLGFVRLGQHFLGDNVVYWSLLPEGLFYLLVPLALRWIRWYYAASVGLFIVGLYLDWRDVQVNELAHFAVTYNAYFAAGIALYDIVITTTWLTRVAKMPRWLMLPGLGGLLLGLVALSLLKLTTASTVVAGVLAVLAVSVLLAGHIRSHNLLVRGLHKIGEFSFSLYLYHYPLLLLFYAGIVLYTGKLFIYSRIYWGILPIIVAIAYALYYVTERPSVNFFRRR</sequence>
<dbReference type="PANTHER" id="PTHR23028">
    <property type="entry name" value="ACETYLTRANSFERASE"/>
    <property type="match status" value="1"/>
</dbReference>
<feature type="transmembrane region" description="Helical" evidence="1">
    <location>
        <begin position="255"/>
        <end position="274"/>
    </location>
</feature>
<dbReference type="RefSeq" id="WP_169533778.1">
    <property type="nucleotide sequence ID" value="NZ_JABBGH010000005.1"/>
</dbReference>
<evidence type="ECO:0000259" key="2">
    <source>
        <dbReference type="Pfam" id="PF01757"/>
    </source>
</evidence>
<feature type="transmembrane region" description="Helical" evidence="1">
    <location>
        <begin position="170"/>
        <end position="189"/>
    </location>
</feature>
<dbReference type="PANTHER" id="PTHR23028:SF53">
    <property type="entry name" value="ACYL_TRANSF_3 DOMAIN-CONTAINING PROTEIN"/>
    <property type="match status" value="1"/>
</dbReference>
<dbReference type="GO" id="GO:0016747">
    <property type="term" value="F:acyltransferase activity, transferring groups other than amino-acyl groups"/>
    <property type="evidence" value="ECO:0007669"/>
    <property type="project" value="InterPro"/>
</dbReference>
<feature type="transmembrane region" description="Helical" evidence="1">
    <location>
        <begin position="194"/>
        <end position="211"/>
    </location>
</feature>
<proteinExistence type="predicted"/>
<feature type="transmembrane region" description="Helical" evidence="1">
    <location>
        <begin position="12"/>
        <end position="32"/>
    </location>
</feature>
<feature type="domain" description="Acyltransferase 3" evidence="2">
    <location>
        <begin position="9"/>
        <end position="364"/>
    </location>
</feature>
<dbReference type="AlphaFoldDB" id="A0A7Y0AIP9"/>
<dbReference type="Pfam" id="PF01757">
    <property type="entry name" value="Acyl_transf_3"/>
    <property type="match status" value="1"/>
</dbReference>
<dbReference type="GO" id="GO:0016020">
    <property type="term" value="C:membrane"/>
    <property type="evidence" value="ECO:0007669"/>
    <property type="project" value="TreeGrafter"/>
</dbReference>
<keyword evidence="1" id="KW-0812">Transmembrane</keyword>
<keyword evidence="1" id="KW-1133">Transmembrane helix</keyword>
<name>A0A7Y0AIP9_9BACT</name>
<evidence type="ECO:0000313" key="3">
    <source>
        <dbReference type="EMBL" id="NML68073.1"/>
    </source>
</evidence>
<feature type="transmembrane region" description="Helical" evidence="1">
    <location>
        <begin position="344"/>
        <end position="367"/>
    </location>
</feature>
<keyword evidence="4" id="KW-1185">Reference proteome</keyword>
<keyword evidence="1" id="KW-0472">Membrane</keyword>
<organism evidence="3 4">
    <name type="scientific">Hymenobacter polaris</name>
    <dbReference type="NCBI Taxonomy" id="2682546"/>
    <lineage>
        <taxon>Bacteria</taxon>
        <taxon>Pseudomonadati</taxon>
        <taxon>Bacteroidota</taxon>
        <taxon>Cytophagia</taxon>
        <taxon>Cytophagales</taxon>
        <taxon>Hymenobacteraceae</taxon>
        <taxon>Hymenobacter</taxon>
    </lineage>
</organism>
<feature type="transmembrane region" description="Helical" evidence="1">
    <location>
        <begin position="99"/>
        <end position="118"/>
    </location>
</feature>
<dbReference type="Proteomes" id="UP000559626">
    <property type="component" value="Unassembled WGS sequence"/>
</dbReference>
<feature type="transmembrane region" description="Helical" evidence="1">
    <location>
        <begin position="320"/>
        <end position="338"/>
    </location>
</feature>
<dbReference type="InterPro" id="IPR050879">
    <property type="entry name" value="Acyltransferase_3"/>
</dbReference>
<dbReference type="GO" id="GO:0000271">
    <property type="term" value="P:polysaccharide biosynthetic process"/>
    <property type="evidence" value="ECO:0007669"/>
    <property type="project" value="TreeGrafter"/>
</dbReference>
<dbReference type="EMBL" id="JABBGH010000005">
    <property type="protein sequence ID" value="NML68073.1"/>
    <property type="molecule type" value="Genomic_DNA"/>
</dbReference>
<reference evidence="3 4" key="1">
    <citation type="submission" date="2020-04" db="EMBL/GenBank/DDBJ databases">
        <title>Hymenobacter polaris sp. nov., isolated from Arctic soil.</title>
        <authorList>
            <person name="Dahal R.H."/>
        </authorList>
    </citation>
    <scope>NUCLEOTIDE SEQUENCE [LARGE SCALE GENOMIC DNA]</scope>
    <source>
        <strain evidence="3 4">RP-2-7</strain>
    </source>
</reference>
<keyword evidence="3" id="KW-0012">Acyltransferase</keyword>
<accession>A0A7Y0AIP9</accession>
<protein>
    <submittedName>
        <fullName evidence="3">Acyltransferase</fullName>
    </submittedName>
</protein>
<dbReference type="InterPro" id="IPR002656">
    <property type="entry name" value="Acyl_transf_3_dom"/>
</dbReference>
<feature type="transmembrane region" description="Helical" evidence="1">
    <location>
        <begin position="61"/>
        <end position="79"/>
    </location>
</feature>
<keyword evidence="3" id="KW-0808">Transferase</keyword>
<feature type="transmembrane region" description="Helical" evidence="1">
    <location>
        <begin position="280"/>
        <end position="300"/>
    </location>
</feature>
<comment type="caution">
    <text evidence="3">The sequence shown here is derived from an EMBL/GenBank/DDBJ whole genome shotgun (WGS) entry which is preliminary data.</text>
</comment>
<evidence type="ECO:0000313" key="4">
    <source>
        <dbReference type="Proteomes" id="UP000559626"/>
    </source>
</evidence>
<evidence type="ECO:0000256" key="1">
    <source>
        <dbReference type="SAM" id="Phobius"/>
    </source>
</evidence>